<feature type="region of interest" description="Disordered" evidence="1">
    <location>
        <begin position="48"/>
        <end position="99"/>
    </location>
</feature>
<comment type="caution">
    <text evidence="2">The sequence shown here is derived from an EMBL/GenBank/DDBJ whole genome shotgun (WGS) entry which is preliminary data.</text>
</comment>
<feature type="compositionally biased region" description="Polar residues" evidence="1">
    <location>
        <begin position="71"/>
        <end position="93"/>
    </location>
</feature>
<sequence length="99" mass="10527">MKRPPEDALDVSTDRLICAEGWEKILGQRVYNEDRLDSGVKDEDLFEAQLSGDSSDSGSASDGDGGDSNEESTGCSQELQGITEVMNASTRVQSGPGVE</sequence>
<proteinExistence type="predicted"/>
<organism evidence="2 3">
    <name type="scientific">Phytophthora nicotianae P1569</name>
    <dbReference type="NCBI Taxonomy" id="1317065"/>
    <lineage>
        <taxon>Eukaryota</taxon>
        <taxon>Sar</taxon>
        <taxon>Stramenopiles</taxon>
        <taxon>Oomycota</taxon>
        <taxon>Peronosporomycetes</taxon>
        <taxon>Peronosporales</taxon>
        <taxon>Peronosporaceae</taxon>
        <taxon>Phytophthora</taxon>
    </lineage>
</organism>
<accession>V9DW00</accession>
<feature type="compositionally biased region" description="Low complexity" evidence="1">
    <location>
        <begin position="51"/>
        <end position="62"/>
    </location>
</feature>
<dbReference type="AlphaFoldDB" id="V9DW00"/>
<dbReference type="HOGENOM" id="CLU_2327084_0_0_1"/>
<feature type="non-terminal residue" evidence="2">
    <location>
        <position position="99"/>
    </location>
</feature>
<evidence type="ECO:0000256" key="1">
    <source>
        <dbReference type="SAM" id="MobiDB-lite"/>
    </source>
</evidence>
<evidence type="ECO:0000313" key="2">
    <source>
        <dbReference type="EMBL" id="ETI30192.1"/>
    </source>
</evidence>
<name>V9DW00_PHYNI</name>
<gene>
    <name evidence="2" type="ORF">F443_22689</name>
</gene>
<evidence type="ECO:0000313" key="3">
    <source>
        <dbReference type="Proteomes" id="UP000018721"/>
    </source>
</evidence>
<keyword evidence="3" id="KW-1185">Reference proteome</keyword>
<protein>
    <submittedName>
        <fullName evidence="2">Uncharacterized protein</fullName>
    </submittedName>
</protein>
<reference evidence="2 3" key="1">
    <citation type="submission" date="2013-11" db="EMBL/GenBank/DDBJ databases">
        <title>The Genome Sequence of Phytophthora parasitica P1569.</title>
        <authorList>
            <consortium name="The Broad Institute Genomics Platform"/>
            <person name="Russ C."/>
            <person name="Tyler B."/>
            <person name="Panabieres F."/>
            <person name="Shan W."/>
            <person name="Tripathy S."/>
            <person name="Grunwald N."/>
            <person name="Machado M."/>
            <person name="Johnson C.S."/>
            <person name="Arredondo F."/>
            <person name="Hong C."/>
            <person name="Coffey M."/>
            <person name="Young S.K."/>
            <person name="Zeng Q."/>
            <person name="Gargeya S."/>
            <person name="Fitzgerald M."/>
            <person name="Abouelleil A."/>
            <person name="Alvarado L."/>
            <person name="Chapman S.B."/>
            <person name="Gainer-Dewar J."/>
            <person name="Goldberg J."/>
            <person name="Griggs A."/>
            <person name="Gujja S."/>
            <person name="Hansen M."/>
            <person name="Howarth C."/>
            <person name="Imamovic A."/>
            <person name="Ireland A."/>
            <person name="Larimer J."/>
            <person name="McCowan C."/>
            <person name="Murphy C."/>
            <person name="Pearson M."/>
            <person name="Poon T.W."/>
            <person name="Priest M."/>
            <person name="Roberts A."/>
            <person name="Saif S."/>
            <person name="Shea T."/>
            <person name="Sykes S."/>
            <person name="Wortman J."/>
            <person name="Nusbaum C."/>
            <person name="Birren B."/>
        </authorList>
    </citation>
    <scope>NUCLEOTIDE SEQUENCE [LARGE SCALE GENOMIC DNA]</scope>
    <source>
        <strain evidence="2 3">P1569</strain>
    </source>
</reference>
<dbReference type="Proteomes" id="UP000018721">
    <property type="component" value="Unassembled WGS sequence"/>
</dbReference>
<dbReference type="EMBL" id="ANIZ01004354">
    <property type="protein sequence ID" value="ETI30192.1"/>
    <property type="molecule type" value="Genomic_DNA"/>
</dbReference>